<evidence type="ECO:0000259" key="5">
    <source>
        <dbReference type="PROSITE" id="PS50010"/>
    </source>
</evidence>
<dbReference type="SUPFAM" id="SSF48065">
    <property type="entry name" value="DBL homology domain (DH-domain)"/>
    <property type="match status" value="1"/>
</dbReference>
<dbReference type="SUPFAM" id="SSF49309">
    <property type="entry name" value="Transglutaminase, two C-terminal domains"/>
    <property type="match status" value="2"/>
</dbReference>
<dbReference type="InterPro" id="IPR001849">
    <property type="entry name" value="PH_domain"/>
</dbReference>
<feature type="non-terminal residue" evidence="6">
    <location>
        <position position="1"/>
    </location>
</feature>
<evidence type="ECO:0000313" key="7">
    <source>
        <dbReference type="Proteomes" id="UP001239994"/>
    </source>
</evidence>
<feature type="coiled-coil region" evidence="2">
    <location>
        <begin position="898"/>
        <end position="925"/>
    </location>
</feature>
<feature type="region of interest" description="Disordered" evidence="3">
    <location>
        <begin position="1038"/>
        <end position="1058"/>
    </location>
</feature>
<dbReference type="InterPro" id="IPR036985">
    <property type="entry name" value="Transglutaminase-like_sf"/>
</dbReference>
<feature type="domain" description="PH" evidence="4">
    <location>
        <begin position="1367"/>
        <end position="1474"/>
    </location>
</feature>
<dbReference type="GO" id="GO:0003810">
    <property type="term" value="F:protein-glutamine gamma-glutamyltransferase activity"/>
    <property type="evidence" value="ECO:0007669"/>
    <property type="project" value="InterPro"/>
</dbReference>
<feature type="compositionally biased region" description="Polar residues" evidence="3">
    <location>
        <begin position="215"/>
        <end position="224"/>
    </location>
</feature>
<dbReference type="InterPro" id="IPR000219">
    <property type="entry name" value="DH_dom"/>
</dbReference>
<dbReference type="Gene3D" id="2.60.40.10">
    <property type="entry name" value="Immunoglobulins"/>
    <property type="match status" value="3"/>
</dbReference>
<evidence type="ECO:0008006" key="8">
    <source>
        <dbReference type="Google" id="ProtNLM"/>
    </source>
</evidence>
<dbReference type="Gene3D" id="3.90.260.10">
    <property type="entry name" value="Transglutaminase-like"/>
    <property type="match status" value="1"/>
</dbReference>
<feature type="region of interest" description="Disordered" evidence="3">
    <location>
        <begin position="204"/>
        <end position="228"/>
    </location>
</feature>
<dbReference type="Proteomes" id="UP001239994">
    <property type="component" value="Unassembled WGS sequence"/>
</dbReference>
<dbReference type="SUPFAM" id="SSF50729">
    <property type="entry name" value="PH domain-like"/>
    <property type="match status" value="1"/>
</dbReference>
<dbReference type="InterPro" id="IPR036238">
    <property type="entry name" value="Transglutaminase_C_sf"/>
</dbReference>
<dbReference type="SUPFAM" id="SSF81296">
    <property type="entry name" value="E set domains"/>
    <property type="match status" value="1"/>
</dbReference>
<dbReference type="InterPro" id="IPR014756">
    <property type="entry name" value="Ig_E-set"/>
</dbReference>
<dbReference type="SUPFAM" id="SSF54001">
    <property type="entry name" value="Cysteine proteinases"/>
    <property type="match status" value="1"/>
</dbReference>
<dbReference type="InterPro" id="IPR013783">
    <property type="entry name" value="Ig-like_fold"/>
</dbReference>
<dbReference type="InterPro" id="IPR011993">
    <property type="entry name" value="PH-like_dom_sf"/>
</dbReference>
<dbReference type="InterPro" id="IPR052231">
    <property type="entry name" value="Rho_GEF_signaling-related"/>
</dbReference>
<reference evidence="6" key="1">
    <citation type="submission" date="2023-03" db="EMBL/GenBank/DDBJ databases">
        <title>Electrophorus voltai genome.</title>
        <authorList>
            <person name="Bian C."/>
        </authorList>
    </citation>
    <scope>NUCLEOTIDE SEQUENCE</scope>
    <source>
        <strain evidence="6">CB-2022</strain>
        <tissue evidence="6">Muscle</tissue>
    </source>
</reference>
<feature type="region of interest" description="Disordered" evidence="3">
    <location>
        <begin position="363"/>
        <end position="394"/>
    </location>
</feature>
<dbReference type="PANTHER" id="PTHR45845">
    <property type="entry name" value="RHO GUANINE NUCLEOTIDE EXCHANGE FACTOR-RELATED"/>
    <property type="match status" value="1"/>
</dbReference>
<evidence type="ECO:0000256" key="3">
    <source>
        <dbReference type="SAM" id="MobiDB-lite"/>
    </source>
</evidence>
<evidence type="ECO:0000256" key="2">
    <source>
        <dbReference type="SAM" id="Coils"/>
    </source>
</evidence>
<evidence type="ECO:0000313" key="6">
    <source>
        <dbReference type="EMBL" id="KAK1803514.1"/>
    </source>
</evidence>
<feature type="domain" description="DH" evidence="5">
    <location>
        <begin position="1180"/>
        <end position="1355"/>
    </location>
</feature>
<dbReference type="InterPro" id="IPR035899">
    <property type="entry name" value="DBL_dom_sf"/>
</dbReference>
<dbReference type="InterPro" id="IPR002931">
    <property type="entry name" value="Transglutaminase-like"/>
</dbReference>
<dbReference type="Pfam" id="PF00868">
    <property type="entry name" value="Transglut_N"/>
    <property type="match status" value="1"/>
</dbReference>
<dbReference type="SMART" id="SM00325">
    <property type="entry name" value="RhoGEF"/>
    <property type="match status" value="1"/>
</dbReference>
<evidence type="ECO:0000256" key="1">
    <source>
        <dbReference type="ARBA" id="ARBA00005968"/>
    </source>
</evidence>
<dbReference type="EMBL" id="JAROKS010000005">
    <property type="protein sequence ID" value="KAK1803514.1"/>
    <property type="molecule type" value="Genomic_DNA"/>
</dbReference>
<dbReference type="GO" id="GO:0007399">
    <property type="term" value="P:nervous system development"/>
    <property type="evidence" value="ECO:0007669"/>
    <property type="project" value="UniProtKB-ARBA"/>
</dbReference>
<gene>
    <name evidence="6" type="ORF">P4O66_020947</name>
</gene>
<dbReference type="Pfam" id="PF00621">
    <property type="entry name" value="RhoGEF"/>
    <property type="match status" value="1"/>
</dbReference>
<keyword evidence="7" id="KW-1185">Reference proteome</keyword>
<comment type="similarity">
    <text evidence="1">Belongs to the transglutaminase superfamily. Transglutaminase family.</text>
</comment>
<dbReference type="SMART" id="SM00233">
    <property type="entry name" value="PH"/>
    <property type="match status" value="1"/>
</dbReference>
<dbReference type="PROSITE" id="PS50003">
    <property type="entry name" value="PH_DOMAIN"/>
    <property type="match status" value="1"/>
</dbReference>
<accession>A0AAD8ZQX2</accession>
<dbReference type="Gene3D" id="1.20.58.60">
    <property type="match status" value="1"/>
</dbReference>
<dbReference type="Pfam" id="PF22697">
    <property type="entry name" value="SOS1_NGEF_PH"/>
    <property type="match status" value="1"/>
</dbReference>
<protein>
    <recommendedName>
        <fullName evidence="8">DH domain-containing protein</fullName>
    </recommendedName>
</protein>
<dbReference type="PANTHER" id="PTHR45845:SF2">
    <property type="entry name" value="RIKEN CDNA D630003M21 GENE"/>
    <property type="match status" value="1"/>
</dbReference>
<dbReference type="Pfam" id="PF00927">
    <property type="entry name" value="Transglut_C"/>
    <property type="match status" value="1"/>
</dbReference>
<dbReference type="InterPro" id="IPR008958">
    <property type="entry name" value="Transglutaminase_C"/>
</dbReference>
<comment type="caution">
    <text evidence="6">The sequence shown here is derived from an EMBL/GenBank/DDBJ whole genome shotgun (WGS) entry which is preliminary data.</text>
</comment>
<name>A0AAD8ZQX2_9TELE</name>
<dbReference type="InterPro" id="IPR055251">
    <property type="entry name" value="SOS1_NGEF_PH"/>
</dbReference>
<dbReference type="GO" id="GO:0005085">
    <property type="term" value="F:guanyl-nucleotide exchange factor activity"/>
    <property type="evidence" value="ECO:0007669"/>
    <property type="project" value="InterPro"/>
</dbReference>
<dbReference type="Gene3D" id="2.30.29.30">
    <property type="entry name" value="Pleckstrin-homology domain (PH domain)/Phosphotyrosine-binding domain (PTB)"/>
    <property type="match status" value="1"/>
</dbReference>
<keyword evidence="2" id="KW-0175">Coiled coil</keyword>
<sequence>NPDSLDASIQSLLFVLYPPFEATASTVLGQLFQVIEGCYHGDPLQCFTDFLIPARHLPETVQLVHDKPLSHCLLATEQGVVKVPWDQVASPEFVDESQRMACPGPADQQESSSGHYLRDSPVPPGYLVETRIRPAKDGIAVSLCLVDSSSQSGMEPDGPGMPVGWVSPNTWDSRSKNCFRGQYLEHVDVTKEKEVVVCSRTQGQPRTPVLKPHGLTTSAGSGSSFHGHRPCGRTVRFAEQPCTPCMRRKHNQGSQGQECRYKEFYMETQQSPAIVEKSPQESVPSGRSISEDLMGIREGTITCLVPNVVGTSEKCHVVVQGQPSEGSRDGYLETLPRLHVVPGKKTTAFGLVSPKLNRRRTKPNGCFSEDDPQDPKTFSPLANGSWRDGPKSTETHTAGMEQVIPTGPAAPPAAFKPETCLLHLGVACLTGGRDRSSRPVVEVYGDHTHWESPLVSTLQLSTLLLYFNTITRKVQEVGLTVVYDARNKAPHPAFTEALQMVQVGVPNLLQHDKESPEKDPRAVHCVLLLQSKGYSHEKDSGRMKTNKKHSLLFMQDIVASLKALHKCIERSQLTSALGGSFSYSHRDWLDLHRELHPFVLDLKEARDLLLEAIRNLEGIHKIDTVQDVEQCISEQRALMKDALQDPRLVALQREGSAMLARLRWECNVRAAHCEETCEVMETVEGLYNQVEEQVHVLARRSSVSLQHLNLLLQLREMESRFTKIKEWFDVEGDRQLLEAESVEVSSGRIQETLQGFSTFLSEANEQKLKAMMLLNEAERIQGPNYPETEAFQTMVSTFKSSLSDFLSRAEQCCDELQDMVNLCHFCERATEVAEACSQQLDQIPLQCMAQEEKWATLQQCHQKLIEFSHERFQDAKALAGSLQSCRGMQVWNMAWLRCQDISQQLEESLQDLEQAQHRLVHLTYEQHGDGGEASTFEAEHLHGAPALPQSNIQRSMPEQCEVKHNRDRESIYGTVTCFNFRQSRKGRKGSRTVAAADQGLADYGKNTSRKTSHDGRQRVIEGSTTAGCQWFPWKSTLSRSRGENSASSSFKTSPSNYMESNSLTPLISDVQVLEAANCGTQTTLPASVPTYSNTQSAVPICIGAKTPVPTCSETQEPLSANCQAQPCERHNSHTGRFYSEESSCEVELLGSTSPKEAVNRGSGGGKALNIPDTNTSTLRKLWCILEELLGTELEYVRSLGYVLTHYLPLLARPDVPQDLRGQRGRIFGNLEKIHNFHCHYFLQELEVCRAEPLKVGRCFLRHRESFGLYALYSKNKPQSDALIQHHKYFKRKQMELGDSMDLSSYLLKPVQRISKYGLLLQEMLEECGPDHGLERQEIQAATEVVRFQLRHGNDLLTMDAIQDCDVNLKEQGQLIRQDEFYVTFRKKRTLRRVFLFQELILFTKTKKTLRGDEVYVCKQSFKTCDIGVTRSCGDSGLCFEIWFRRRQAQHTYMLQAERQDVKQAWTIDLEQILWKQALKNRELWRQERVFMGVGSKSFMDIQTSEATIHDKSIFCLLTGRGITLSLFDIDLQLEKNNADHHTDVFCKDRLIVRRGQPFTINLSMKSDVSKLSVATLIAETGLHPSVSSGTRVSMDVNGEPQSSGWSAALSQHGKDISLTVCASPKAPIGKYRLILSEPSFESGILNVCLKILNKSLQYKKDPDKDVSQRGDPMYVTRVLSAMINSNDDSGVLAGKWGECYSGGVAPTSWTGSVEILRQWSDCNCASVRYGQCWVFAGVGCTVKWFLLASGSSTGRVITNFESAHDSNGDLKIESYVNENGQRVKESVWNYHCWLESWMKRPDLKPGYDGVMCCGPVPVKAIKGGDLTCKYDAAFVYAEVNADHIVKCRLTDGRAVDIVDKVQIGQKISTKRIGLDDREDITHLYKHREGSELERVSYRNAQVCQDFDLSIECPQRIKKGSDFNLHVLVANKSSTVKMICLLLSSGGMLHNGQPIAKGFRSHMEQHSLKPGKVLRVPMEHTYSSYSALLCTGCQLLVTAQLTDIGRCGRMMEKRVVILEDPEITIQILRQPRVGQQSCAKLSMRNPVPEVLGKCRFTIEGPNLTHGETLSARLYLQFSCFSTEFFLVLSHLYKLGPQRCCLDPDSKCGAWKRGQGEDLLQTHPKWSTQADGGFVQQKAGPCQSIHKS</sequence>
<dbReference type="InterPro" id="IPR038765">
    <property type="entry name" value="Papain-like_cys_pep_sf"/>
</dbReference>
<feature type="region of interest" description="Disordered" evidence="3">
    <location>
        <begin position="99"/>
        <end position="120"/>
    </location>
</feature>
<dbReference type="PROSITE" id="PS50010">
    <property type="entry name" value="DH_2"/>
    <property type="match status" value="1"/>
</dbReference>
<dbReference type="CDD" id="cd00160">
    <property type="entry name" value="RhoGEF"/>
    <property type="match status" value="1"/>
</dbReference>
<dbReference type="CDD" id="cd13242">
    <property type="entry name" value="PH_puratrophin-1"/>
    <property type="match status" value="1"/>
</dbReference>
<organism evidence="6 7">
    <name type="scientific">Electrophorus voltai</name>
    <dbReference type="NCBI Taxonomy" id="2609070"/>
    <lineage>
        <taxon>Eukaryota</taxon>
        <taxon>Metazoa</taxon>
        <taxon>Chordata</taxon>
        <taxon>Craniata</taxon>
        <taxon>Vertebrata</taxon>
        <taxon>Euteleostomi</taxon>
        <taxon>Actinopterygii</taxon>
        <taxon>Neopterygii</taxon>
        <taxon>Teleostei</taxon>
        <taxon>Ostariophysi</taxon>
        <taxon>Gymnotiformes</taxon>
        <taxon>Gymnotoidei</taxon>
        <taxon>Gymnotidae</taxon>
        <taxon>Electrophorus</taxon>
    </lineage>
</organism>
<dbReference type="InterPro" id="IPR001102">
    <property type="entry name" value="Transglutaminase_N"/>
</dbReference>
<proteinExistence type="inferred from homology"/>
<dbReference type="SMART" id="SM00460">
    <property type="entry name" value="TGc"/>
    <property type="match status" value="1"/>
</dbReference>
<dbReference type="Gene3D" id="1.20.900.10">
    <property type="entry name" value="Dbl homology (DH) domain"/>
    <property type="match status" value="1"/>
</dbReference>
<evidence type="ECO:0000259" key="4">
    <source>
        <dbReference type="PROSITE" id="PS50003"/>
    </source>
</evidence>